<reference evidence="1 2" key="1">
    <citation type="submission" date="2018-06" db="EMBL/GenBank/DDBJ databases">
        <title>Chryseolinea flavus sp. nov., a member of the phylum Bacteroidetes isolated from soil.</title>
        <authorList>
            <person name="Li Y."/>
            <person name="Wang J."/>
        </authorList>
    </citation>
    <scope>NUCLEOTIDE SEQUENCE [LARGE SCALE GENOMIC DNA]</scope>
    <source>
        <strain evidence="1 2">SDU1-6</strain>
    </source>
</reference>
<evidence type="ECO:0000313" key="2">
    <source>
        <dbReference type="Proteomes" id="UP000251889"/>
    </source>
</evidence>
<sequence>MATQKKIRNQVERVNVDKELQQNAVKNNISSEADRIVVNYYTDPLCCWSWAFNKPWQQIQERFAPFLDVNYIMCGMIPSWDKFEDPMNCISGPAQMGPLWMHIEQETKISVASEIWLTDPPSSSLPACLAVKCATLQSSQAGVGLFHRLQQALMQKGLNISKESVIHAVASEYAEQHPSLFNFGHFELHWKKGAAKSLLRGDIQQALYYKIDRYPTLTLTHPKAEGLMMVGYRPYEVLQQGFNSMFERI</sequence>
<dbReference type="Pfam" id="PF13743">
    <property type="entry name" value="Thioredoxin_5"/>
    <property type="match status" value="1"/>
</dbReference>
<organism evidence="1 2">
    <name type="scientific">Pseudochryseolinea flava</name>
    <dbReference type="NCBI Taxonomy" id="2059302"/>
    <lineage>
        <taxon>Bacteria</taxon>
        <taxon>Pseudomonadati</taxon>
        <taxon>Bacteroidota</taxon>
        <taxon>Cytophagia</taxon>
        <taxon>Cytophagales</taxon>
        <taxon>Fulvivirgaceae</taxon>
        <taxon>Pseudochryseolinea</taxon>
    </lineage>
</organism>
<dbReference type="Proteomes" id="UP000251889">
    <property type="component" value="Unassembled WGS sequence"/>
</dbReference>
<name>A0A364Y256_9BACT</name>
<dbReference type="EMBL" id="QMFY01000008">
    <property type="protein sequence ID" value="RAW00177.1"/>
    <property type="molecule type" value="Genomic_DNA"/>
</dbReference>
<dbReference type="Gene3D" id="1.10.472.60">
    <property type="entry name" value="putative protein disulfide isomerase domain"/>
    <property type="match status" value="1"/>
</dbReference>
<proteinExistence type="predicted"/>
<gene>
    <name evidence="1" type="ORF">DQQ10_16655</name>
</gene>
<dbReference type="OrthoDB" id="9813770at2"/>
<dbReference type="SUPFAM" id="SSF52833">
    <property type="entry name" value="Thioredoxin-like"/>
    <property type="match status" value="1"/>
</dbReference>
<dbReference type="AlphaFoldDB" id="A0A364Y256"/>
<keyword evidence="2" id="KW-1185">Reference proteome</keyword>
<comment type="caution">
    <text evidence="1">The sequence shown here is derived from an EMBL/GenBank/DDBJ whole genome shotgun (WGS) entry which is preliminary data.</text>
</comment>
<dbReference type="InterPro" id="IPR036249">
    <property type="entry name" value="Thioredoxin-like_sf"/>
</dbReference>
<evidence type="ECO:0000313" key="1">
    <source>
        <dbReference type="EMBL" id="RAW00177.1"/>
    </source>
</evidence>
<dbReference type="Gene3D" id="3.40.30.10">
    <property type="entry name" value="Glutaredoxin"/>
    <property type="match status" value="1"/>
</dbReference>
<protein>
    <submittedName>
        <fullName evidence="1">DsbA family protein</fullName>
    </submittedName>
</protein>
<accession>A0A364Y256</accession>